<proteinExistence type="predicted"/>
<organism evidence="2 3">
    <name type="scientific">Nodularia spumigena CENA596</name>
    <dbReference type="NCBI Taxonomy" id="1819295"/>
    <lineage>
        <taxon>Bacteria</taxon>
        <taxon>Bacillati</taxon>
        <taxon>Cyanobacteriota</taxon>
        <taxon>Cyanophyceae</taxon>
        <taxon>Nostocales</taxon>
        <taxon>Nodulariaceae</taxon>
        <taxon>Nodularia</taxon>
    </lineage>
</organism>
<dbReference type="InterPro" id="IPR042298">
    <property type="entry name" value="P-CP_red_C"/>
</dbReference>
<evidence type="ECO:0000313" key="2">
    <source>
        <dbReference type="EMBL" id="KZL49555.1"/>
    </source>
</evidence>
<dbReference type="Proteomes" id="UP000076555">
    <property type="component" value="Unassembled WGS sequence"/>
</dbReference>
<dbReference type="Pfam" id="PF08369">
    <property type="entry name" value="PCP_red"/>
    <property type="match status" value="1"/>
</dbReference>
<dbReference type="RefSeq" id="WP_063872999.1">
    <property type="nucleotide sequence ID" value="NZ_CAWMRI010000160.1"/>
</dbReference>
<accession>A0A161VR39</accession>
<name>A0A161VR39_NODSP</name>
<dbReference type="GO" id="GO:0016491">
    <property type="term" value="F:oxidoreductase activity"/>
    <property type="evidence" value="ECO:0007669"/>
    <property type="project" value="InterPro"/>
</dbReference>
<evidence type="ECO:0000313" key="3">
    <source>
        <dbReference type="Proteomes" id="UP000076555"/>
    </source>
</evidence>
<dbReference type="GO" id="GO:0015995">
    <property type="term" value="P:chlorophyll biosynthetic process"/>
    <property type="evidence" value="ECO:0007669"/>
    <property type="project" value="InterPro"/>
</dbReference>
<feature type="domain" description="Light-independent protochlorophyllide reductase subunit B-like C-terminal" evidence="1">
    <location>
        <begin position="7"/>
        <end position="51"/>
    </location>
</feature>
<gene>
    <name evidence="2" type="ORF">A2T98_12170</name>
</gene>
<dbReference type="OrthoDB" id="573935at2"/>
<dbReference type="GO" id="GO:0015979">
    <property type="term" value="P:photosynthesis"/>
    <property type="evidence" value="ECO:0007669"/>
    <property type="project" value="InterPro"/>
</dbReference>
<comment type="caution">
    <text evidence="2">The sequence shown here is derived from an EMBL/GenBank/DDBJ whole genome shotgun (WGS) entry which is preliminary data.</text>
</comment>
<sequence length="58" mass="6983">MSESIKWTPEAEAKLKEIPFFVRPFARKKIETYAEENSIFLITLEIYEDVKKQFNEKK</sequence>
<evidence type="ECO:0000259" key="1">
    <source>
        <dbReference type="Pfam" id="PF08369"/>
    </source>
</evidence>
<protein>
    <submittedName>
        <fullName evidence="2">Protochlorophyllide oxidoreductase</fullName>
    </submittedName>
</protein>
<dbReference type="EMBL" id="LWAJ01000160">
    <property type="protein sequence ID" value="KZL49555.1"/>
    <property type="molecule type" value="Genomic_DNA"/>
</dbReference>
<dbReference type="AlphaFoldDB" id="A0A161VR39"/>
<dbReference type="InterPro" id="IPR013580">
    <property type="entry name" value="LI-POR_suB-like_C"/>
</dbReference>
<reference evidence="2 3" key="1">
    <citation type="submission" date="2016-04" db="EMBL/GenBank/DDBJ databases">
        <title>Draft Genome Assembly of the Bloom-forming Cyanobacterium Nodularia spumigena Strain CENA596 in Shrimp Production Ponds.</title>
        <authorList>
            <person name="Popin R.V."/>
            <person name="Rigonato J."/>
            <person name="Abreu V.A."/>
            <person name="Andreote A.P."/>
            <person name="Silveira S.B."/>
            <person name="Odebrecht C."/>
            <person name="Fiore M.F."/>
        </authorList>
    </citation>
    <scope>NUCLEOTIDE SEQUENCE [LARGE SCALE GENOMIC DNA]</scope>
    <source>
        <strain evidence="2 3">CENA596</strain>
    </source>
</reference>
<dbReference type="Gene3D" id="1.10.8.550">
    <property type="entry name" value="Proto-chlorophyllide reductase 57 kD subunit B"/>
    <property type="match status" value="1"/>
</dbReference>